<organism evidence="2 3">
    <name type="scientific">Halalkalibacter krulwichiae</name>
    <dbReference type="NCBI Taxonomy" id="199441"/>
    <lineage>
        <taxon>Bacteria</taxon>
        <taxon>Bacillati</taxon>
        <taxon>Bacillota</taxon>
        <taxon>Bacilli</taxon>
        <taxon>Bacillales</taxon>
        <taxon>Bacillaceae</taxon>
        <taxon>Halalkalibacter</taxon>
    </lineage>
</organism>
<dbReference type="KEGG" id="bkw:BkAM31D_25150"/>
<accession>A0A1X9MHE4</accession>
<dbReference type="Proteomes" id="UP000193006">
    <property type="component" value="Chromosome"/>
</dbReference>
<name>A0A1X9MHE4_9BACI</name>
<reference evidence="2 3" key="1">
    <citation type="submission" date="2017-04" db="EMBL/GenBank/DDBJ databases">
        <title>Bacillus krulwichiae AM31D Genome sequencing and assembly.</title>
        <authorList>
            <person name="Krulwich T.A."/>
            <person name="Anastor L."/>
            <person name="Ehrlich R."/>
            <person name="Ehrlich G.D."/>
            <person name="Janto B."/>
        </authorList>
    </citation>
    <scope>NUCLEOTIDE SEQUENCE [LARGE SCALE GENOMIC DNA]</scope>
    <source>
        <strain evidence="2 3">AM31D</strain>
    </source>
</reference>
<evidence type="ECO:0000313" key="2">
    <source>
        <dbReference type="EMBL" id="ARK32887.1"/>
    </source>
</evidence>
<gene>
    <name evidence="2" type="ORF">BkAM31D_25150</name>
</gene>
<protein>
    <submittedName>
        <fullName evidence="2">Uncharacterized protein</fullName>
    </submittedName>
</protein>
<feature type="region of interest" description="Disordered" evidence="1">
    <location>
        <begin position="1"/>
        <end position="22"/>
    </location>
</feature>
<dbReference type="EMBL" id="CP020814">
    <property type="protein sequence ID" value="ARK32887.1"/>
    <property type="molecule type" value="Genomic_DNA"/>
</dbReference>
<evidence type="ECO:0000256" key="1">
    <source>
        <dbReference type="SAM" id="MobiDB-lite"/>
    </source>
</evidence>
<sequence>MVQGIDYHSYGHLRKKRPSKKVQAEPRRVCGIIKFMQSVGEDIAIVKST</sequence>
<feature type="compositionally biased region" description="Basic residues" evidence="1">
    <location>
        <begin position="11"/>
        <end position="20"/>
    </location>
</feature>
<dbReference type="AlphaFoldDB" id="A0A1X9MHE4"/>
<evidence type="ECO:0000313" key="3">
    <source>
        <dbReference type="Proteomes" id="UP000193006"/>
    </source>
</evidence>
<proteinExistence type="predicted"/>
<keyword evidence="3" id="KW-1185">Reference proteome</keyword>